<dbReference type="InterPro" id="IPR043164">
    <property type="entry name" value="Ribosomal_uL10-like_insert_sf"/>
</dbReference>
<dbReference type="InterPro" id="IPR040637">
    <property type="entry name" value="Ribosomal_uL10-like_insert"/>
</dbReference>
<dbReference type="SUPFAM" id="SSF160369">
    <property type="entry name" value="Ribosomal protein L10-like"/>
    <property type="match status" value="1"/>
</dbReference>
<dbReference type="Gene3D" id="3.90.105.20">
    <property type="match status" value="1"/>
</dbReference>
<dbReference type="PIRSF" id="PIRSF039087">
    <property type="entry name" value="L10E"/>
    <property type="match status" value="1"/>
</dbReference>
<keyword evidence="2 4" id="KW-0689">Ribosomal protein</keyword>
<dbReference type="Pfam" id="PF17777">
    <property type="entry name" value="RL10P_insert"/>
    <property type="match status" value="1"/>
</dbReference>
<gene>
    <name evidence="6" type="ORF">M9Y10_029290</name>
</gene>
<protein>
    <recommendedName>
        <fullName evidence="4">60S acidic ribosomal protein P0</fullName>
    </recommendedName>
</protein>
<reference evidence="6 7" key="1">
    <citation type="submission" date="2024-04" db="EMBL/GenBank/DDBJ databases">
        <title>Tritrichomonas musculus Genome.</title>
        <authorList>
            <person name="Alves-Ferreira E."/>
            <person name="Grigg M."/>
            <person name="Lorenzi H."/>
            <person name="Galac M."/>
        </authorList>
    </citation>
    <scope>NUCLEOTIDE SEQUENCE [LARGE SCALE GENOMIC DNA]</scope>
    <source>
        <strain evidence="6 7">EAF2021</strain>
    </source>
</reference>
<evidence type="ECO:0000313" key="7">
    <source>
        <dbReference type="Proteomes" id="UP001470230"/>
    </source>
</evidence>
<proteinExistence type="inferred from homology"/>
<evidence type="ECO:0000256" key="1">
    <source>
        <dbReference type="ARBA" id="ARBA00008889"/>
    </source>
</evidence>
<dbReference type="InterPro" id="IPR050323">
    <property type="entry name" value="Ribosomal_protein_uL10"/>
</dbReference>
<dbReference type="InterPro" id="IPR043141">
    <property type="entry name" value="Ribosomal_uL10-like_sf"/>
</dbReference>
<comment type="similarity">
    <text evidence="1 4">Belongs to the universal ribosomal protein uL10 family.</text>
</comment>
<dbReference type="PANTHER" id="PTHR45699:SF3">
    <property type="entry name" value="LARGE RIBOSOMAL SUBUNIT PROTEIN UL10"/>
    <property type="match status" value="1"/>
</dbReference>
<sequence>MHHEKVIPQKKLDFCDRLRDLFHKYHKLVLVSSENVNATQMLHIRHDLQGHAEIVFGKNSLMRRVAEELKKEVGHLEVIEPYLKRGVGLVFTNESFNKIKEIIDMHCVGSPAKVGAISPVDVIIPAMRTNMPPTQVSVLHALGIQSKIFKGTIEITAEKHLIHKGEKVGASEANLLSILGILPFMYTLKIEHLFDHGNLYDPAILDISDDVLSAKFSQALTNVAGLSLGIGYINQASAPHMVGAAFKDVASIAVAVDYQLKQIEDIQKLLSDPEALAKMQAAQASAAPAAAEAPAAEAKKEEEEVEMAGGFDDLFG</sequence>
<dbReference type="GO" id="GO:0005840">
    <property type="term" value="C:ribosome"/>
    <property type="evidence" value="ECO:0007669"/>
    <property type="project" value="UniProtKB-KW"/>
</dbReference>
<accession>A0ABR2KMM6</accession>
<evidence type="ECO:0000256" key="2">
    <source>
        <dbReference type="ARBA" id="ARBA00022980"/>
    </source>
</evidence>
<organism evidence="6 7">
    <name type="scientific">Tritrichomonas musculus</name>
    <dbReference type="NCBI Taxonomy" id="1915356"/>
    <lineage>
        <taxon>Eukaryota</taxon>
        <taxon>Metamonada</taxon>
        <taxon>Parabasalia</taxon>
        <taxon>Tritrichomonadida</taxon>
        <taxon>Tritrichomonadidae</taxon>
        <taxon>Tritrichomonas</taxon>
    </lineage>
</organism>
<keyword evidence="3 4" id="KW-0687">Ribonucleoprotein</keyword>
<evidence type="ECO:0000256" key="4">
    <source>
        <dbReference type="PIRNR" id="PIRNR039087"/>
    </source>
</evidence>
<dbReference type="InterPro" id="IPR030670">
    <property type="entry name" value="uL10_eukaryotes"/>
</dbReference>
<comment type="function">
    <text evidence="4">Ribosomal protein P0 is the functional equivalent of E.coli protein L10.</text>
</comment>
<evidence type="ECO:0000259" key="5">
    <source>
        <dbReference type="Pfam" id="PF17777"/>
    </source>
</evidence>
<name>A0ABR2KMM6_9EUKA</name>
<dbReference type="Gene3D" id="3.30.70.1730">
    <property type="match status" value="1"/>
</dbReference>
<keyword evidence="7" id="KW-1185">Reference proteome</keyword>
<evidence type="ECO:0000313" key="6">
    <source>
        <dbReference type="EMBL" id="KAK8892068.1"/>
    </source>
</evidence>
<dbReference type="CDD" id="cd05795">
    <property type="entry name" value="Ribosomal_P0_L10e"/>
    <property type="match status" value="1"/>
</dbReference>
<dbReference type="InterPro" id="IPR001790">
    <property type="entry name" value="Ribosomal_uL10"/>
</dbReference>
<dbReference type="Proteomes" id="UP001470230">
    <property type="component" value="Unassembled WGS sequence"/>
</dbReference>
<dbReference type="Pfam" id="PF00428">
    <property type="entry name" value="Ribosomal_60s"/>
    <property type="match status" value="1"/>
</dbReference>
<comment type="caution">
    <text evidence="6">The sequence shown here is derived from an EMBL/GenBank/DDBJ whole genome shotgun (WGS) entry which is preliminary data.</text>
</comment>
<feature type="domain" description="Large ribosomal subunit protein uL10-like insertion" evidence="5">
    <location>
        <begin position="112"/>
        <end position="181"/>
    </location>
</feature>
<dbReference type="Pfam" id="PF00466">
    <property type="entry name" value="Ribosomal_L10"/>
    <property type="match status" value="1"/>
</dbReference>
<evidence type="ECO:0000256" key="3">
    <source>
        <dbReference type="ARBA" id="ARBA00023274"/>
    </source>
</evidence>
<dbReference type="EMBL" id="JAPFFF010000004">
    <property type="protein sequence ID" value="KAK8892068.1"/>
    <property type="molecule type" value="Genomic_DNA"/>
</dbReference>
<dbReference type="PANTHER" id="PTHR45699">
    <property type="entry name" value="60S ACIDIC RIBOSOMAL PROTEIN P0"/>
    <property type="match status" value="1"/>
</dbReference>